<protein>
    <submittedName>
        <fullName evidence="1">Uncharacterized protein</fullName>
    </submittedName>
</protein>
<sequence length="99" mass="10271">MPITPVWRRRMPARGALEHVRGRQVRATDGAGGGLLAVTGAQEAPSPPQLRQGPRRRLAAAAHVTALTGERATALPVHCPCPCAARALLHCACTAALPG</sequence>
<comment type="caution">
    <text evidence="1">The sequence shown here is derived from an EMBL/GenBank/DDBJ whole genome shotgun (WGS) entry which is preliminary data.</text>
</comment>
<accession>A0ABV3CNG8</accession>
<dbReference type="EMBL" id="JBEZAE010000057">
    <property type="protein sequence ID" value="MEU7076058.1"/>
    <property type="molecule type" value="Genomic_DNA"/>
</dbReference>
<gene>
    <name evidence="1" type="ORF">AB0A88_38980</name>
</gene>
<keyword evidence="2" id="KW-1185">Reference proteome</keyword>
<evidence type="ECO:0000313" key="2">
    <source>
        <dbReference type="Proteomes" id="UP001551329"/>
    </source>
</evidence>
<evidence type="ECO:0000313" key="1">
    <source>
        <dbReference type="EMBL" id="MEU7076058.1"/>
    </source>
</evidence>
<name>A0ABV3CNG8_9ACTN</name>
<dbReference type="RefSeq" id="WP_358478653.1">
    <property type="nucleotide sequence ID" value="NZ_JBEZAE010000057.1"/>
</dbReference>
<proteinExistence type="predicted"/>
<organism evidence="1 2">
    <name type="scientific">Streptomyces narbonensis</name>
    <dbReference type="NCBI Taxonomy" id="67333"/>
    <lineage>
        <taxon>Bacteria</taxon>
        <taxon>Bacillati</taxon>
        <taxon>Actinomycetota</taxon>
        <taxon>Actinomycetes</taxon>
        <taxon>Kitasatosporales</taxon>
        <taxon>Streptomycetaceae</taxon>
        <taxon>Streptomyces</taxon>
    </lineage>
</organism>
<reference evidence="1 2" key="1">
    <citation type="submission" date="2024-06" db="EMBL/GenBank/DDBJ databases">
        <title>The Natural Products Discovery Center: Release of the First 8490 Sequenced Strains for Exploring Actinobacteria Biosynthetic Diversity.</title>
        <authorList>
            <person name="Kalkreuter E."/>
            <person name="Kautsar S.A."/>
            <person name="Yang D."/>
            <person name="Bader C.D."/>
            <person name="Teijaro C.N."/>
            <person name="Fluegel L."/>
            <person name="Davis C.M."/>
            <person name="Simpson J.R."/>
            <person name="Lauterbach L."/>
            <person name="Steele A.D."/>
            <person name="Gui C."/>
            <person name="Meng S."/>
            <person name="Li G."/>
            <person name="Viehrig K."/>
            <person name="Ye F."/>
            <person name="Su P."/>
            <person name="Kiefer A.F."/>
            <person name="Nichols A."/>
            <person name="Cepeda A.J."/>
            <person name="Yan W."/>
            <person name="Fan B."/>
            <person name="Jiang Y."/>
            <person name="Adhikari A."/>
            <person name="Zheng C.-J."/>
            <person name="Schuster L."/>
            <person name="Cowan T.M."/>
            <person name="Smanski M.J."/>
            <person name="Chevrette M.G."/>
            <person name="De Carvalho L.P.S."/>
            <person name="Shen B."/>
        </authorList>
    </citation>
    <scope>NUCLEOTIDE SEQUENCE [LARGE SCALE GENOMIC DNA]</scope>
    <source>
        <strain evidence="1 2">NPDC045974</strain>
    </source>
</reference>
<dbReference type="Proteomes" id="UP001551329">
    <property type="component" value="Unassembled WGS sequence"/>
</dbReference>